<dbReference type="FunFam" id="3.30.420.10:FF:000045">
    <property type="entry name" value="3'-5' exonuclease DinG"/>
    <property type="match status" value="1"/>
</dbReference>
<accession>E1IAM5</accession>
<evidence type="ECO:0000256" key="3">
    <source>
        <dbReference type="ARBA" id="ARBA00022839"/>
    </source>
</evidence>
<evidence type="ECO:0000259" key="4">
    <source>
        <dbReference type="SMART" id="SM00479"/>
    </source>
</evidence>
<dbReference type="SMART" id="SM00479">
    <property type="entry name" value="EXOIII"/>
    <property type="match status" value="1"/>
</dbReference>
<keyword evidence="3" id="KW-0269">Exonuclease</keyword>
<dbReference type="GO" id="GO:0008408">
    <property type="term" value="F:3'-5' exonuclease activity"/>
    <property type="evidence" value="ECO:0007669"/>
    <property type="project" value="TreeGrafter"/>
</dbReference>
<dbReference type="SUPFAM" id="SSF53098">
    <property type="entry name" value="Ribonuclease H-like"/>
    <property type="match status" value="1"/>
</dbReference>
<proteinExistence type="predicted"/>
<organism evidence="5 6">
    <name type="scientific">Oscillochloris trichoides DG-6</name>
    <dbReference type="NCBI Taxonomy" id="765420"/>
    <lineage>
        <taxon>Bacteria</taxon>
        <taxon>Bacillati</taxon>
        <taxon>Chloroflexota</taxon>
        <taxon>Chloroflexia</taxon>
        <taxon>Chloroflexales</taxon>
        <taxon>Chloroflexineae</taxon>
        <taxon>Oscillochloridaceae</taxon>
        <taxon>Oscillochloris</taxon>
    </lineage>
</organism>
<dbReference type="PANTHER" id="PTHR30231">
    <property type="entry name" value="DNA POLYMERASE III SUBUNIT EPSILON"/>
    <property type="match status" value="1"/>
</dbReference>
<dbReference type="EMBL" id="ADVR01000005">
    <property type="protein sequence ID" value="EFO81799.1"/>
    <property type="molecule type" value="Genomic_DNA"/>
</dbReference>
<protein>
    <submittedName>
        <fullName evidence="5">DNA polymerase III, epsilon subunit</fullName>
    </submittedName>
</protein>
<keyword evidence="6" id="KW-1185">Reference proteome</keyword>
<dbReference type="InterPro" id="IPR013520">
    <property type="entry name" value="Ribonucl_H"/>
</dbReference>
<evidence type="ECO:0000313" key="5">
    <source>
        <dbReference type="EMBL" id="EFO81799.1"/>
    </source>
</evidence>
<dbReference type="GO" id="GO:0005829">
    <property type="term" value="C:cytosol"/>
    <property type="evidence" value="ECO:0007669"/>
    <property type="project" value="TreeGrafter"/>
</dbReference>
<dbReference type="GO" id="GO:0003887">
    <property type="term" value="F:DNA-directed DNA polymerase activity"/>
    <property type="evidence" value="ECO:0007669"/>
    <property type="project" value="InterPro"/>
</dbReference>
<dbReference type="AlphaFoldDB" id="E1IAM5"/>
<evidence type="ECO:0000256" key="2">
    <source>
        <dbReference type="ARBA" id="ARBA00022801"/>
    </source>
</evidence>
<dbReference type="InterPro" id="IPR006054">
    <property type="entry name" value="DnaQ"/>
</dbReference>
<dbReference type="STRING" id="765420.OSCT_0376"/>
<name>E1IAM5_9CHLR</name>
<reference evidence="5 6" key="1">
    <citation type="journal article" date="2011" name="J. Bacteriol.">
        <title>Draft genome sequence of the anoxygenic filamentous phototrophic bacterium Oscillochloris trichoides subsp. DG-6.</title>
        <authorList>
            <person name="Kuznetsov B.B."/>
            <person name="Ivanovsky R.N."/>
            <person name="Keppen O.I."/>
            <person name="Sukhacheva M.V."/>
            <person name="Bumazhkin B.K."/>
            <person name="Patutina E.O."/>
            <person name="Beletsky A.V."/>
            <person name="Mardanov A.V."/>
            <person name="Baslerov R.V."/>
            <person name="Panteleeva A.N."/>
            <person name="Kolganova T.V."/>
            <person name="Ravin N.V."/>
            <person name="Skryabin K.G."/>
        </authorList>
    </citation>
    <scope>NUCLEOTIDE SEQUENCE [LARGE SCALE GENOMIC DNA]</scope>
    <source>
        <strain evidence="5 6">DG-6</strain>
    </source>
</reference>
<dbReference type="HOGENOM" id="CLU_047806_9_1_0"/>
<dbReference type="eggNOG" id="COG0847">
    <property type="taxonomic scope" value="Bacteria"/>
</dbReference>
<evidence type="ECO:0000313" key="6">
    <source>
        <dbReference type="Proteomes" id="UP000054010"/>
    </source>
</evidence>
<evidence type="ECO:0000256" key="1">
    <source>
        <dbReference type="ARBA" id="ARBA00022722"/>
    </source>
</evidence>
<dbReference type="CDD" id="cd06127">
    <property type="entry name" value="DEDDh"/>
    <property type="match status" value="1"/>
</dbReference>
<feature type="domain" description="Exonuclease" evidence="4">
    <location>
        <begin position="33"/>
        <end position="215"/>
    </location>
</feature>
<dbReference type="NCBIfam" id="TIGR00573">
    <property type="entry name" value="dnaq"/>
    <property type="match status" value="1"/>
</dbReference>
<keyword evidence="1" id="KW-0540">Nuclease</keyword>
<dbReference type="InterPro" id="IPR012337">
    <property type="entry name" value="RNaseH-like_sf"/>
</dbReference>
<dbReference type="InterPro" id="IPR036397">
    <property type="entry name" value="RNaseH_sf"/>
</dbReference>
<gene>
    <name evidence="5" type="ORF">OSCT_0376</name>
</gene>
<dbReference type="GO" id="GO:0003677">
    <property type="term" value="F:DNA binding"/>
    <property type="evidence" value="ECO:0007669"/>
    <property type="project" value="InterPro"/>
</dbReference>
<keyword evidence="2" id="KW-0378">Hydrolase</keyword>
<sequence>MFSFWRKPVFPDFVRAYTEAPRPEPARHWREVGYSVLDIETSGLNHKRDALLAIGLVEIEEGRIHLNRHWYTLVRPPEGLEVDASSIRIHGITRAELEDAPLADVVLPELLARLAGRVMVVHVAQVDVSFLNQAMRTRWGAKLVGPIIDTARIAMSLHETAKILGSVQPDMPMPAIQLRALATRFGLPSYGEHNALNDALTTAQLFLAQATRLEGMGRPTLRGLMKAGGV</sequence>
<dbReference type="OrthoDB" id="9804290at2"/>
<dbReference type="GO" id="GO:0006260">
    <property type="term" value="P:DNA replication"/>
    <property type="evidence" value="ECO:0007669"/>
    <property type="project" value="InterPro"/>
</dbReference>
<dbReference type="Pfam" id="PF00929">
    <property type="entry name" value="RNase_T"/>
    <property type="match status" value="1"/>
</dbReference>
<dbReference type="PANTHER" id="PTHR30231:SF4">
    <property type="entry name" value="PROTEIN NEN2"/>
    <property type="match status" value="1"/>
</dbReference>
<dbReference type="Proteomes" id="UP000054010">
    <property type="component" value="Unassembled WGS sequence"/>
</dbReference>
<comment type="caution">
    <text evidence="5">The sequence shown here is derived from an EMBL/GenBank/DDBJ whole genome shotgun (WGS) entry which is preliminary data.</text>
</comment>
<dbReference type="Gene3D" id="3.30.420.10">
    <property type="entry name" value="Ribonuclease H-like superfamily/Ribonuclease H"/>
    <property type="match status" value="1"/>
</dbReference>